<dbReference type="PANTHER" id="PTHR37463:SF1">
    <property type="entry name" value="DUF2256 DOMAIN-CONTAINING PROTEIN"/>
    <property type="match status" value="1"/>
</dbReference>
<reference evidence="1 2" key="1">
    <citation type="submission" date="2018-06" db="EMBL/GenBank/DDBJ databases">
        <title>Genomic Encyclopedia of Type Strains, Phase III (KMG-III): the genomes of soil and plant-associated and newly described type strains.</title>
        <authorList>
            <person name="Whitman W."/>
        </authorList>
    </citation>
    <scope>NUCLEOTIDE SEQUENCE [LARGE SCALE GENOMIC DNA]</scope>
    <source>
        <strain evidence="1 2">CECT 7646</strain>
    </source>
</reference>
<dbReference type="EMBL" id="QJTC01000016">
    <property type="protein sequence ID" value="PYE76108.1"/>
    <property type="molecule type" value="Genomic_DNA"/>
</dbReference>
<organism evidence="1 2">
    <name type="scientific">Xylophilus ampelinus</name>
    <dbReference type="NCBI Taxonomy" id="54067"/>
    <lineage>
        <taxon>Bacteria</taxon>
        <taxon>Pseudomonadati</taxon>
        <taxon>Pseudomonadota</taxon>
        <taxon>Betaproteobacteria</taxon>
        <taxon>Burkholderiales</taxon>
        <taxon>Xylophilus</taxon>
    </lineage>
</organism>
<name>A0A318SFS9_9BURK</name>
<accession>A0A318SFS9</accession>
<gene>
    <name evidence="1" type="ORF">DFQ15_11669</name>
</gene>
<keyword evidence="2" id="KW-1185">Reference proteome</keyword>
<comment type="caution">
    <text evidence="1">The sequence shown here is derived from an EMBL/GenBank/DDBJ whole genome shotgun (WGS) entry which is preliminary data.</text>
</comment>
<evidence type="ECO:0000313" key="2">
    <source>
        <dbReference type="Proteomes" id="UP000247540"/>
    </source>
</evidence>
<evidence type="ECO:0000313" key="1">
    <source>
        <dbReference type="EMBL" id="PYE76108.1"/>
    </source>
</evidence>
<evidence type="ECO:0008006" key="3">
    <source>
        <dbReference type="Google" id="ProtNLM"/>
    </source>
</evidence>
<sequence>MPPPPTPGFKGNKSHLPQKPCAACGLPMTWRKKWARKWESVLYCSDACRRAKKAKRPKPDAPKPMLSNK</sequence>
<dbReference type="RefSeq" id="WP_110466106.1">
    <property type="nucleotide sequence ID" value="NZ_JAMOFZ010000016.1"/>
</dbReference>
<dbReference type="OrthoDB" id="27194at2"/>
<dbReference type="AlphaFoldDB" id="A0A318SFS9"/>
<dbReference type="InterPro" id="IPR017136">
    <property type="entry name" value="UCP037205"/>
</dbReference>
<dbReference type="PANTHER" id="PTHR37463">
    <property type="entry name" value="GSL3115 PROTEIN"/>
    <property type="match status" value="1"/>
</dbReference>
<dbReference type="Proteomes" id="UP000247540">
    <property type="component" value="Unassembled WGS sequence"/>
</dbReference>
<protein>
    <recommendedName>
        <fullName evidence="3">DUF2256 domain-containing protein</fullName>
    </recommendedName>
</protein>
<proteinExistence type="predicted"/>
<dbReference type="Pfam" id="PF10013">
    <property type="entry name" value="DUF2256"/>
    <property type="match status" value="1"/>
</dbReference>